<feature type="domain" description="Aminomethyltransferase C-terminal" evidence="10">
    <location>
        <begin position="348"/>
        <end position="427"/>
    </location>
</feature>
<dbReference type="InterPro" id="IPR027266">
    <property type="entry name" value="TrmE/GcvT-like"/>
</dbReference>
<dbReference type="InterPro" id="IPR006223">
    <property type="entry name" value="GcvT"/>
</dbReference>
<comment type="function">
    <text evidence="7">The glycine cleavage system catalyzes the degradation of glycine.</text>
</comment>
<evidence type="ECO:0000313" key="12">
    <source>
        <dbReference type="Proteomes" id="UP000249696"/>
    </source>
</evidence>
<organism evidence="11 12">
    <name type="scientific">Arenibacter echinorum</name>
    <dbReference type="NCBI Taxonomy" id="440515"/>
    <lineage>
        <taxon>Bacteria</taxon>
        <taxon>Pseudomonadati</taxon>
        <taxon>Bacteroidota</taxon>
        <taxon>Flavobacteriia</taxon>
        <taxon>Flavobacteriales</taxon>
        <taxon>Flavobacteriaceae</taxon>
        <taxon>Arenibacter</taxon>
    </lineage>
</organism>
<evidence type="ECO:0000259" key="10">
    <source>
        <dbReference type="Pfam" id="PF08669"/>
    </source>
</evidence>
<dbReference type="HAMAP" id="MF_00259">
    <property type="entry name" value="GcvT"/>
    <property type="match status" value="1"/>
</dbReference>
<evidence type="ECO:0000256" key="2">
    <source>
        <dbReference type="ARBA" id="ARBA00012616"/>
    </source>
</evidence>
<dbReference type="FunFam" id="2.40.30.110:FF:000003">
    <property type="entry name" value="Aminomethyltransferase"/>
    <property type="match status" value="1"/>
</dbReference>
<dbReference type="Gene3D" id="2.40.30.110">
    <property type="entry name" value="Aminomethyltransferase beta-barrel domains"/>
    <property type="match status" value="1"/>
</dbReference>
<dbReference type="GO" id="GO:0005829">
    <property type="term" value="C:cytosol"/>
    <property type="evidence" value="ECO:0007669"/>
    <property type="project" value="TreeGrafter"/>
</dbReference>
<proteinExistence type="inferred from homology"/>
<dbReference type="PIRSF" id="PIRSF006487">
    <property type="entry name" value="GcvT"/>
    <property type="match status" value="1"/>
</dbReference>
<dbReference type="InterPro" id="IPR029043">
    <property type="entry name" value="GcvT/YgfZ_C"/>
</dbReference>
<dbReference type="Pfam" id="PF01571">
    <property type="entry name" value="GCV_T"/>
    <property type="match status" value="1"/>
</dbReference>
<evidence type="ECO:0000259" key="9">
    <source>
        <dbReference type="Pfam" id="PF01571"/>
    </source>
</evidence>
<sequence>MVGNFEKQTGQPHKGQIIITAQFKQNTYLLVKLSKQESKLTLICAKQKVYRFSLRLIFDIFTPQIIQMKNTALTKTHEALGAKMVPFAGYNMPVSYEGVNIEHETVRKGVGVFDVSHMGEFLVGGPKALDLIQKVTSNDASKLTIGKAQYSCLPNETGGIVDDLIVYKIKEEQYLLVVNASNIDKDWEHISKYNKEFGADLRNISDGYSLLAIQGPKAVEAMQSLTSIDLSAIKFYSFEVADFGGVEHVIISATGYTGSGGFEIYCKNEEVQQIWDKVFEAGTSYNIKPIGLAARDTLRLEMGYCLYGNDINDNTSPLEAGLLWITKFNKDFVNSEFLAKQKEEGVTKKLVAFELDEKGIPRHDYDIVDATGNKIGVVTSGTMSPSMGKGIGLGYVPTAISQIGDKIYIQIRKNAVPATIVKLPFYKA</sequence>
<evidence type="ECO:0000256" key="1">
    <source>
        <dbReference type="ARBA" id="ARBA00008609"/>
    </source>
</evidence>
<evidence type="ECO:0000256" key="8">
    <source>
        <dbReference type="PIRSR" id="PIRSR006487-1"/>
    </source>
</evidence>
<keyword evidence="3 7" id="KW-0032">Aminotransferase</keyword>
<dbReference type="GO" id="GO:0008483">
    <property type="term" value="F:transaminase activity"/>
    <property type="evidence" value="ECO:0007669"/>
    <property type="project" value="UniProtKB-KW"/>
</dbReference>
<dbReference type="NCBIfam" id="NF001567">
    <property type="entry name" value="PRK00389.1"/>
    <property type="match status" value="1"/>
</dbReference>
<dbReference type="SUPFAM" id="SSF103025">
    <property type="entry name" value="Folate-binding domain"/>
    <property type="match status" value="1"/>
</dbReference>
<comment type="similarity">
    <text evidence="1 7">Belongs to the GcvT family.</text>
</comment>
<feature type="binding site" evidence="8">
    <location>
        <position position="263"/>
    </location>
    <ligand>
        <name>substrate</name>
    </ligand>
</feature>
<protein>
    <recommendedName>
        <fullName evidence="2 7">Aminomethyltransferase</fullName>
        <ecNumber evidence="2 7">2.1.2.10</ecNumber>
    </recommendedName>
    <alternativeName>
        <fullName evidence="5 7">Glycine cleavage system T protein</fullName>
    </alternativeName>
</protein>
<dbReference type="GO" id="GO:0032259">
    <property type="term" value="P:methylation"/>
    <property type="evidence" value="ECO:0007669"/>
    <property type="project" value="UniProtKB-KW"/>
</dbReference>
<dbReference type="GO" id="GO:0008168">
    <property type="term" value="F:methyltransferase activity"/>
    <property type="evidence" value="ECO:0007669"/>
    <property type="project" value="UniProtKB-KW"/>
</dbReference>
<gene>
    <name evidence="7" type="primary">gcvT</name>
    <name evidence="11" type="ORF">LV92_00403</name>
</gene>
<feature type="domain" description="GCVT N-terminal" evidence="9">
    <location>
        <begin position="73"/>
        <end position="330"/>
    </location>
</feature>
<dbReference type="InterPro" id="IPR028896">
    <property type="entry name" value="GcvT/YgfZ/DmdA"/>
</dbReference>
<keyword evidence="4 7" id="KW-0808">Transferase</keyword>
<dbReference type="FunFam" id="3.30.70.1400:FF:000001">
    <property type="entry name" value="Aminomethyltransferase"/>
    <property type="match status" value="1"/>
</dbReference>
<dbReference type="Gene3D" id="3.30.1360.120">
    <property type="entry name" value="Probable tRNA modification gtpase trme, domain 1"/>
    <property type="match status" value="1"/>
</dbReference>
<dbReference type="NCBIfam" id="TIGR00528">
    <property type="entry name" value="gcvT"/>
    <property type="match status" value="1"/>
</dbReference>
<keyword evidence="12" id="KW-1185">Reference proteome</keyword>
<reference evidence="11 12" key="1">
    <citation type="submission" date="2018-06" db="EMBL/GenBank/DDBJ databases">
        <title>Genomic Encyclopedia of Archaeal and Bacterial Type Strains, Phase II (KMG-II): from individual species to whole genera.</title>
        <authorList>
            <person name="Goeker M."/>
        </authorList>
    </citation>
    <scope>NUCLEOTIDE SEQUENCE [LARGE SCALE GENOMIC DNA]</scope>
    <source>
        <strain evidence="11 12">DSM 23522</strain>
    </source>
</reference>
<evidence type="ECO:0000256" key="7">
    <source>
        <dbReference type="HAMAP-Rule" id="MF_00259"/>
    </source>
</evidence>
<dbReference type="EMBL" id="QLLN01000001">
    <property type="protein sequence ID" value="RAJ15704.1"/>
    <property type="molecule type" value="Genomic_DNA"/>
</dbReference>
<dbReference type="SUPFAM" id="SSF101790">
    <property type="entry name" value="Aminomethyltransferase beta-barrel domain"/>
    <property type="match status" value="1"/>
</dbReference>
<dbReference type="AlphaFoldDB" id="A0A327RJF1"/>
<comment type="subunit">
    <text evidence="7">The glycine cleavage system is composed of four proteins: P, T, L and H.</text>
</comment>
<keyword evidence="11" id="KW-0489">Methyltransferase</keyword>
<evidence type="ECO:0000256" key="6">
    <source>
        <dbReference type="ARBA" id="ARBA00047665"/>
    </source>
</evidence>
<dbReference type="PANTHER" id="PTHR43757:SF2">
    <property type="entry name" value="AMINOMETHYLTRANSFERASE, MITOCHONDRIAL"/>
    <property type="match status" value="1"/>
</dbReference>
<dbReference type="GO" id="GO:0019464">
    <property type="term" value="P:glycine decarboxylation via glycine cleavage system"/>
    <property type="evidence" value="ECO:0007669"/>
    <property type="project" value="UniProtKB-UniRule"/>
</dbReference>
<dbReference type="Pfam" id="PF08669">
    <property type="entry name" value="GCV_T_C"/>
    <property type="match status" value="1"/>
</dbReference>
<accession>A0A327RJF1</accession>
<dbReference type="EC" id="2.1.2.10" evidence="2 7"/>
<dbReference type="Proteomes" id="UP000249696">
    <property type="component" value="Unassembled WGS sequence"/>
</dbReference>
<dbReference type="GO" id="GO:0004047">
    <property type="term" value="F:aminomethyltransferase activity"/>
    <property type="evidence" value="ECO:0007669"/>
    <property type="project" value="UniProtKB-UniRule"/>
</dbReference>
<dbReference type="PANTHER" id="PTHR43757">
    <property type="entry name" value="AMINOMETHYLTRANSFERASE"/>
    <property type="match status" value="1"/>
</dbReference>
<evidence type="ECO:0000256" key="5">
    <source>
        <dbReference type="ARBA" id="ARBA00031395"/>
    </source>
</evidence>
<comment type="catalytic activity">
    <reaction evidence="6 7">
        <text>N(6)-[(R)-S(8)-aminomethyldihydrolipoyl]-L-lysyl-[protein] + (6S)-5,6,7,8-tetrahydrofolate = N(6)-[(R)-dihydrolipoyl]-L-lysyl-[protein] + (6R)-5,10-methylene-5,6,7,8-tetrahydrofolate + NH4(+)</text>
        <dbReference type="Rhea" id="RHEA:16945"/>
        <dbReference type="Rhea" id="RHEA-COMP:10475"/>
        <dbReference type="Rhea" id="RHEA-COMP:10492"/>
        <dbReference type="ChEBI" id="CHEBI:15636"/>
        <dbReference type="ChEBI" id="CHEBI:28938"/>
        <dbReference type="ChEBI" id="CHEBI:57453"/>
        <dbReference type="ChEBI" id="CHEBI:83100"/>
        <dbReference type="ChEBI" id="CHEBI:83143"/>
        <dbReference type="EC" id="2.1.2.10"/>
    </reaction>
</comment>
<dbReference type="InterPro" id="IPR022903">
    <property type="entry name" value="GcvT_bac"/>
</dbReference>
<evidence type="ECO:0000256" key="3">
    <source>
        <dbReference type="ARBA" id="ARBA00022576"/>
    </source>
</evidence>
<evidence type="ECO:0000313" key="11">
    <source>
        <dbReference type="EMBL" id="RAJ15704.1"/>
    </source>
</evidence>
<evidence type="ECO:0000256" key="4">
    <source>
        <dbReference type="ARBA" id="ARBA00022679"/>
    </source>
</evidence>
<dbReference type="GO" id="GO:0005960">
    <property type="term" value="C:glycine cleavage complex"/>
    <property type="evidence" value="ECO:0007669"/>
    <property type="project" value="InterPro"/>
</dbReference>
<name>A0A327RJF1_9FLAO</name>
<dbReference type="InterPro" id="IPR013977">
    <property type="entry name" value="GcvT_C"/>
</dbReference>
<dbReference type="Gene3D" id="4.10.1250.10">
    <property type="entry name" value="Aminomethyltransferase fragment"/>
    <property type="match status" value="1"/>
</dbReference>
<comment type="caution">
    <text evidence="11">The sequence shown here is derived from an EMBL/GenBank/DDBJ whole genome shotgun (WGS) entry which is preliminary data.</text>
</comment>
<dbReference type="InterPro" id="IPR006222">
    <property type="entry name" value="GCVT_N"/>
</dbReference>
<dbReference type="Gene3D" id="3.30.70.1400">
    <property type="entry name" value="Aminomethyltransferase beta-barrel domains"/>
    <property type="match status" value="1"/>
</dbReference>